<accession>A0AAW5SBQ6</accession>
<dbReference type="GO" id="GO:0016705">
    <property type="term" value="F:oxidoreductase activity, acting on paired donors, with incorporation or reduction of molecular oxygen"/>
    <property type="evidence" value="ECO:0007669"/>
    <property type="project" value="InterPro"/>
</dbReference>
<reference evidence="2 3" key="1">
    <citation type="submission" date="2017-02" db="EMBL/GenBank/DDBJ databases">
        <title>The new phylogeny of genus Mycobacterium.</title>
        <authorList>
            <person name="Tortoli E."/>
            <person name="Trovato A."/>
            <person name="Cirillo D.M."/>
        </authorList>
    </citation>
    <scope>NUCLEOTIDE SEQUENCE [LARGE SCALE GENOMIC DNA]</scope>
    <source>
        <strain evidence="2 3">DSM 45439</strain>
    </source>
</reference>
<evidence type="ECO:0000313" key="3">
    <source>
        <dbReference type="Proteomes" id="UP000192293"/>
    </source>
</evidence>
<sequence length="163" mass="17126">MCTHDGRAADIDLTATAPLRLGIACGQQVWMDNAGGGVTRVRATDLRRLARQVAAARAEHPGRDVIADINVVIADEARCARAALAESTDLSAADTLLYVGTASGLAGLIADMYALRLTDGAMLIPLLGQEMLELIRNEVLPRLQTFLPGQVPGSGVVLRDPVG</sequence>
<dbReference type="EMBL" id="MVHL01000114">
    <property type="protein sequence ID" value="ORA41858.1"/>
    <property type="molecule type" value="Genomic_DNA"/>
</dbReference>
<keyword evidence="3" id="KW-1185">Reference proteome</keyword>
<dbReference type="SUPFAM" id="SSF51679">
    <property type="entry name" value="Bacterial luciferase-like"/>
    <property type="match status" value="1"/>
</dbReference>
<organism evidence="1 4">
    <name type="scientific">Mycobacterium bouchedurhonense</name>
    <dbReference type="NCBI Taxonomy" id="701041"/>
    <lineage>
        <taxon>Bacteria</taxon>
        <taxon>Bacillati</taxon>
        <taxon>Actinomycetota</taxon>
        <taxon>Actinomycetes</taxon>
        <taxon>Mycobacteriales</taxon>
        <taxon>Mycobacteriaceae</taxon>
        <taxon>Mycobacterium</taxon>
        <taxon>Mycobacterium avium complex (MAC)</taxon>
    </lineage>
</organism>
<dbReference type="Proteomes" id="UP000192293">
    <property type="component" value="Unassembled WGS sequence"/>
</dbReference>
<protein>
    <submittedName>
        <fullName evidence="1">Uncharacterized protein</fullName>
    </submittedName>
</protein>
<dbReference type="Gene3D" id="3.20.20.30">
    <property type="entry name" value="Luciferase-like domain"/>
    <property type="match status" value="1"/>
</dbReference>
<evidence type="ECO:0000313" key="1">
    <source>
        <dbReference type="EMBL" id="MCV6992079.1"/>
    </source>
</evidence>
<dbReference type="InterPro" id="IPR036661">
    <property type="entry name" value="Luciferase-like_sf"/>
</dbReference>
<comment type="caution">
    <text evidence="1">The sequence shown here is derived from an EMBL/GenBank/DDBJ whole genome shotgun (WGS) entry which is preliminary data.</text>
</comment>
<evidence type="ECO:0000313" key="2">
    <source>
        <dbReference type="EMBL" id="ORA41858.1"/>
    </source>
</evidence>
<name>A0AAW5SBQ6_MYCBC</name>
<dbReference type="RefSeq" id="WP_063967118.1">
    <property type="nucleotide sequence ID" value="NZ_JACKTG010000079.1"/>
</dbReference>
<proteinExistence type="predicted"/>
<gene>
    <name evidence="2" type="ORF">BST19_27435</name>
    <name evidence="1" type="ORF">H7I91_22875</name>
</gene>
<reference evidence="1" key="2">
    <citation type="submission" date="2020-07" db="EMBL/GenBank/DDBJ databases">
        <authorList>
            <person name="Pettersson B.M.F."/>
            <person name="Behra P.R.K."/>
            <person name="Ramesh M."/>
            <person name="Das S."/>
            <person name="Dasgupta S."/>
            <person name="Kirsebom L.A."/>
        </authorList>
    </citation>
    <scope>NUCLEOTIDE SEQUENCE</scope>
    <source>
        <strain evidence="1">DSM 45439</strain>
    </source>
</reference>
<reference evidence="1" key="3">
    <citation type="journal article" date="2022" name="BMC Genomics">
        <title>Comparative genome analysis of mycobacteria focusing on tRNA and non-coding RNA.</title>
        <authorList>
            <person name="Behra P.R.K."/>
            <person name="Pettersson B.M.F."/>
            <person name="Ramesh M."/>
            <person name="Das S."/>
            <person name="Dasgupta S."/>
            <person name="Kirsebom L.A."/>
        </authorList>
    </citation>
    <scope>NUCLEOTIDE SEQUENCE</scope>
    <source>
        <strain evidence="1">DSM 45439</strain>
    </source>
</reference>
<dbReference type="Proteomes" id="UP001207588">
    <property type="component" value="Unassembled WGS sequence"/>
</dbReference>
<dbReference type="EMBL" id="JACKTG010000079">
    <property type="protein sequence ID" value="MCV6992079.1"/>
    <property type="molecule type" value="Genomic_DNA"/>
</dbReference>
<evidence type="ECO:0000313" key="4">
    <source>
        <dbReference type="Proteomes" id="UP001207588"/>
    </source>
</evidence>
<dbReference type="AlphaFoldDB" id="A0AAW5SBQ6"/>